<keyword evidence="1" id="KW-0678">Repressor</keyword>
<feature type="DNA-binding region" description="H-T-H motif" evidence="5">
    <location>
        <begin position="40"/>
        <end position="59"/>
    </location>
</feature>
<sequence>MAAPKTAVSDAKQERVRRRRRQVLQAATRLMQVSGFHSMSMQAVADEAKMSVGLIYQYFGNKEDVLRAVIVDILEDFRDEVPAALDAAGADPVKRLSNGFRVFCQVVDAKRAATVLTYRESKTLTPEGLEQIKHLELETTEPIRQAVRDGVEAGVFADVDAELVVHNLLMCAHGWALKHWHLSEYLTLEQYIERELAMLLASIRPAG</sequence>
<dbReference type="AlphaFoldDB" id="A0A839RHL6"/>
<dbReference type="Gene3D" id="1.10.357.10">
    <property type="entry name" value="Tetracycline Repressor, domain 2"/>
    <property type="match status" value="1"/>
</dbReference>
<dbReference type="PANTHER" id="PTHR30055">
    <property type="entry name" value="HTH-TYPE TRANSCRIPTIONAL REGULATOR RUTR"/>
    <property type="match status" value="1"/>
</dbReference>
<evidence type="ECO:0000313" key="7">
    <source>
        <dbReference type="EMBL" id="MBB3036252.1"/>
    </source>
</evidence>
<dbReference type="RefSeq" id="WP_064440173.1">
    <property type="nucleotide sequence ID" value="NZ_BDDI01000007.1"/>
</dbReference>
<dbReference type="InterPro" id="IPR050109">
    <property type="entry name" value="HTH-type_TetR-like_transc_reg"/>
</dbReference>
<reference evidence="7 8" key="1">
    <citation type="submission" date="2020-08" db="EMBL/GenBank/DDBJ databases">
        <title>Sequencing the genomes of 1000 actinobacteria strains.</title>
        <authorList>
            <person name="Klenk H.-P."/>
        </authorList>
    </citation>
    <scope>NUCLEOTIDE SEQUENCE [LARGE SCALE GENOMIC DNA]</scope>
    <source>
        <strain evidence="7 8">DSM 45258</strain>
    </source>
</reference>
<dbReference type="OrthoDB" id="5242390at2"/>
<evidence type="ECO:0000256" key="1">
    <source>
        <dbReference type="ARBA" id="ARBA00022491"/>
    </source>
</evidence>
<dbReference type="GO" id="GO:0000976">
    <property type="term" value="F:transcription cis-regulatory region binding"/>
    <property type="evidence" value="ECO:0007669"/>
    <property type="project" value="TreeGrafter"/>
</dbReference>
<dbReference type="Gene3D" id="1.10.10.60">
    <property type="entry name" value="Homeodomain-like"/>
    <property type="match status" value="1"/>
</dbReference>
<dbReference type="PANTHER" id="PTHR30055:SF175">
    <property type="entry name" value="HTH-TYPE TRANSCRIPTIONAL REPRESSOR KSTR2"/>
    <property type="match status" value="1"/>
</dbReference>
<dbReference type="InterPro" id="IPR009057">
    <property type="entry name" value="Homeodomain-like_sf"/>
</dbReference>
<keyword evidence="2" id="KW-0805">Transcription regulation</keyword>
<dbReference type="Proteomes" id="UP000567922">
    <property type="component" value="Unassembled WGS sequence"/>
</dbReference>
<evidence type="ECO:0000313" key="8">
    <source>
        <dbReference type="Proteomes" id="UP000567922"/>
    </source>
</evidence>
<comment type="caution">
    <text evidence="7">The sequence shown here is derived from an EMBL/GenBank/DDBJ whole genome shotgun (WGS) entry which is preliminary data.</text>
</comment>
<dbReference type="GO" id="GO:0003700">
    <property type="term" value="F:DNA-binding transcription factor activity"/>
    <property type="evidence" value="ECO:0007669"/>
    <property type="project" value="TreeGrafter"/>
</dbReference>
<accession>A0A839RHL6</accession>
<dbReference type="SUPFAM" id="SSF48498">
    <property type="entry name" value="Tetracyclin repressor-like, C-terminal domain"/>
    <property type="match status" value="1"/>
</dbReference>
<gene>
    <name evidence="7" type="ORF">FHU29_000686</name>
</gene>
<dbReference type="PROSITE" id="PS50977">
    <property type="entry name" value="HTH_TETR_2"/>
    <property type="match status" value="1"/>
</dbReference>
<proteinExistence type="predicted"/>
<name>A0A839RHL6_9ACTN</name>
<organism evidence="7 8">
    <name type="scientific">Hoyosella altamirensis</name>
    <dbReference type="NCBI Taxonomy" id="616997"/>
    <lineage>
        <taxon>Bacteria</taxon>
        <taxon>Bacillati</taxon>
        <taxon>Actinomycetota</taxon>
        <taxon>Actinomycetes</taxon>
        <taxon>Mycobacteriales</taxon>
        <taxon>Hoyosellaceae</taxon>
        <taxon>Hoyosella</taxon>
    </lineage>
</organism>
<dbReference type="InterPro" id="IPR036271">
    <property type="entry name" value="Tet_transcr_reg_TetR-rel_C_sf"/>
</dbReference>
<evidence type="ECO:0000256" key="2">
    <source>
        <dbReference type="ARBA" id="ARBA00023015"/>
    </source>
</evidence>
<dbReference type="SUPFAM" id="SSF46689">
    <property type="entry name" value="Homeodomain-like"/>
    <property type="match status" value="1"/>
</dbReference>
<dbReference type="PRINTS" id="PR00455">
    <property type="entry name" value="HTHTETR"/>
</dbReference>
<evidence type="ECO:0000256" key="4">
    <source>
        <dbReference type="ARBA" id="ARBA00023163"/>
    </source>
</evidence>
<dbReference type="InterPro" id="IPR041490">
    <property type="entry name" value="KstR2_TetR_C"/>
</dbReference>
<keyword evidence="3 5" id="KW-0238">DNA-binding</keyword>
<protein>
    <submittedName>
        <fullName evidence="7">AcrR family transcriptional regulator</fullName>
    </submittedName>
</protein>
<feature type="domain" description="HTH tetR-type" evidence="6">
    <location>
        <begin position="17"/>
        <end position="77"/>
    </location>
</feature>
<evidence type="ECO:0000256" key="5">
    <source>
        <dbReference type="PROSITE-ProRule" id="PRU00335"/>
    </source>
</evidence>
<dbReference type="Pfam" id="PF00440">
    <property type="entry name" value="TetR_N"/>
    <property type="match status" value="1"/>
</dbReference>
<keyword evidence="8" id="KW-1185">Reference proteome</keyword>
<evidence type="ECO:0000259" key="6">
    <source>
        <dbReference type="PROSITE" id="PS50977"/>
    </source>
</evidence>
<dbReference type="EMBL" id="JACHWS010000001">
    <property type="protein sequence ID" value="MBB3036252.1"/>
    <property type="molecule type" value="Genomic_DNA"/>
</dbReference>
<dbReference type="Pfam" id="PF17932">
    <property type="entry name" value="TetR_C_24"/>
    <property type="match status" value="1"/>
</dbReference>
<keyword evidence="4" id="KW-0804">Transcription</keyword>
<dbReference type="InterPro" id="IPR001647">
    <property type="entry name" value="HTH_TetR"/>
</dbReference>
<evidence type="ECO:0000256" key="3">
    <source>
        <dbReference type="ARBA" id="ARBA00023125"/>
    </source>
</evidence>